<proteinExistence type="predicted"/>
<comment type="caution">
    <text evidence="1">The sequence shown here is derived from an EMBL/GenBank/DDBJ whole genome shotgun (WGS) entry which is preliminary data.</text>
</comment>
<evidence type="ECO:0000313" key="1">
    <source>
        <dbReference type="EMBL" id="MDR6460452.1"/>
    </source>
</evidence>
<evidence type="ECO:0000313" key="2">
    <source>
        <dbReference type="Proteomes" id="UP001184833"/>
    </source>
</evidence>
<gene>
    <name evidence="1" type="ORF">J2786_003586</name>
</gene>
<sequence length="399" mass="47195">MIFQIKEGAVYSTSGNDTVEISSNITESPYDQNFHKDKYGFEMSPTDIKNYAAHIFIWDYILKNDITTPCIILENDVKLKHTYEELCTDIDSLENEWDLIIPYNKLQEDTITRNEIFPSRLGYYWGSYIYVINGKKITSMDCLKSIKQPIDEEILECSFNNSLKTLVIDTGWFEYDEVNCPIYKSRGSFFIEKIKKINLWEERHKEQAVEILKYLGEKAKELDLSLFAHAGTLLGIIRHNDIMPWDDDIDLCMDENEIELLLRAVENDNMIKFTKRIWHKTGSEYYKFFYKDGEYKEGYDYTFPFVDIWLLFHKEENLYITSDGYEVPTTDYFPGKAYELYKAPILVPHNHESILQKMYKNWDKYIKVFSWSHRKKENCIDSIIAPIQTDGNGRLINQN</sequence>
<accession>A0ACC6JCD3</accession>
<organism evidence="1 2">
    <name type="scientific">Chryseobacterium vietnamense</name>
    <dbReference type="NCBI Taxonomy" id="866785"/>
    <lineage>
        <taxon>Bacteria</taxon>
        <taxon>Pseudomonadati</taxon>
        <taxon>Bacteroidota</taxon>
        <taxon>Flavobacteriia</taxon>
        <taxon>Flavobacteriales</taxon>
        <taxon>Weeksellaceae</taxon>
        <taxon>Chryseobacterium group</taxon>
        <taxon>Chryseobacterium</taxon>
    </lineage>
</organism>
<keyword evidence="2" id="KW-1185">Reference proteome</keyword>
<name>A0ACC6JCD3_9FLAO</name>
<dbReference type="EMBL" id="JAVDQX010000004">
    <property type="protein sequence ID" value="MDR6460452.1"/>
    <property type="molecule type" value="Genomic_DNA"/>
</dbReference>
<dbReference type="Proteomes" id="UP001184833">
    <property type="component" value="Unassembled WGS sequence"/>
</dbReference>
<reference evidence="1" key="1">
    <citation type="submission" date="2023-07" db="EMBL/GenBank/DDBJ databases">
        <title>Sorghum-associated microbial communities from plants grown in Nebraska, USA.</title>
        <authorList>
            <person name="Schachtman D."/>
        </authorList>
    </citation>
    <scope>NUCLEOTIDE SEQUENCE</scope>
    <source>
        <strain evidence="1">DS2329</strain>
    </source>
</reference>
<protein>
    <submittedName>
        <fullName evidence="1">Uncharacterized protein</fullName>
    </submittedName>
</protein>